<dbReference type="AlphaFoldDB" id="A0A100IUN0"/>
<evidence type="ECO:0000259" key="10">
    <source>
        <dbReference type="Pfam" id="PF07732"/>
    </source>
</evidence>
<evidence type="ECO:0000313" key="12">
    <source>
        <dbReference type="Proteomes" id="UP000068243"/>
    </source>
</evidence>
<keyword evidence="3" id="KW-0677">Repeat</keyword>
<sequence length="594" mass="66347">MTIFLLLLGLLAPLVFCSPIKHATPHLSQSAPIPRDMQGNSSQLPNTPWQGYDLNTNYYETVPQTNVVREYWFDIVNTTAALDGVERPVLLVNGQFPGPTIEANWGDTVKVHVTNRMENNGTAIHFHGIRQLYNNQMDGVAALTQCPVPPNSSYTYVWRAEQYGSSWYHSHFSLQAWEGVFGGIVIHGPATADYDHDLGVVFLNDWSHQTVDEMYQSVLESQGPPHFQTGLINGSNIWVTGDNQTVGRRFHTEFAPGQRYRIRLVNAAMHTHFKFSIDNHDLTVIASDFVPIVPFTTNNVPIGMGQRYDIIVTANQAPDNYWIRAIPQSFCSDNSNPDNIKGILRYKGASNDNEPTSTKWDYGDDFQCLDFSLDELVPWLALDADIGGAQMHESDVDFSPFGDVPLYLWTMGGNALNISWKDPTLQQTFEDPDKMDWEASQGVIEAAIANKWTVLVVQTDLPVPHPIHLHGHDFYLLAQGFGQFSPQNVTLKTKNPPRRDTALMIADSSATGGGGHMVIGFPADNPGVWLIHCHIGFHATEGFAQQVVERQSEFNSFFSEDLLVDTCDAWDEYAKVNPYGHQYRGLAGPYESGI</sequence>
<evidence type="ECO:0000256" key="1">
    <source>
        <dbReference type="ARBA" id="ARBA00010609"/>
    </source>
</evidence>
<evidence type="ECO:0000256" key="6">
    <source>
        <dbReference type="ARBA" id="ARBA00023180"/>
    </source>
</evidence>
<keyword evidence="4" id="KW-0560">Oxidoreductase</keyword>
<dbReference type="Pfam" id="PF00394">
    <property type="entry name" value="Cu-oxidase"/>
    <property type="match status" value="1"/>
</dbReference>
<evidence type="ECO:0000256" key="7">
    <source>
        <dbReference type="SAM" id="SignalP"/>
    </source>
</evidence>
<proteinExistence type="inferred from homology"/>
<keyword evidence="7" id="KW-0732">Signal</keyword>
<dbReference type="Pfam" id="PF07732">
    <property type="entry name" value="Cu-oxidase_3"/>
    <property type="match status" value="1"/>
</dbReference>
<dbReference type="CDD" id="cd13901">
    <property type="entry name" value="CuRO_3_MaLCC_like"/>
    <property type="match status" value="1"/>
</dbReference>
<feature type="domain" description="Plastocyanin-like" evidence="10">
    <location>
        <begin position="78"/>
        <end position="189"/>
    </location>
</feature>
<keyword evidence="5" id="KW-0186">Copper</keyword>
<organism evidence="11 12">
    <name type="scientific">Aspergillus niger</name>
    <dbReference type="NCBI Taxonomy" id="5061"/>
    <lineage>
        <taxon>Eukaryota</taxon>
        <taxon>Fungi</taxon>
        <taxon>Dikarya</taxon>
        <taxon>Ascomycota</taxon>
        <taxon>Pezizomycotina</taxon>
        <taxon>Eurotiomycetes</taxon>
        <taxon>Eurotiomycetidae</taxon>
        <taxon>Eurotiales</taxon>
        <taxon>Aspergillaceae</taxon>
        <taxon>Aspergillus</taxon>
        <taxon>Aspergillus subgen. Circumdati</taxon>
    </lineage>
</organism>
<dbReference type="OrthoDB" id="2121828at2759"/>
<comment type="similarity">
    <text evidence="1">Belongs to the multicopper oxidase family.</text>
</comment>
<feature type="chain" id="PRO_5007087780" evidence="7">
    <location>
        <begin position="18"/>
        <end position="594"/>
    </location>
</feature>
<dbReference type="EMBL" id="BCMY01000033">
    <property type="protein sequence ID" value="GAQ47657.1"/>
    <property type="molecule type" value="Genomic_DNA"/>
</dbReference>
<keyword evidence="2" id="KW-0479">Metal-binding</keyword>
<evidence type="ECO:0000256" key="4">
    <source>
        <dbReference type="ARBA" id="ARBA00023002"/>
    </source>
</evidence>
<dbReference type="InterPro" id="IPR011707">
    <property type="entry name" value="Cu-oxidase-like_N"/>
</dbReference>
<dbReference type="Pfam" id="PF07731">
    <property type="entry name" value="Cu-oxidase_2"/>
    <property type="match status" value="1"/>
</dbReference>
<dbReference type="PANTHER" id="PTHR11709">
    <property type="entry name" value="MULTI-COPPER OXIDASE"/>
    <property type="match status" value="1"/>
</dbReference>
<dbReference type="PANTHER" id="PTHR11709:SF502">
    <property type="entry name" value="MULTICOPPER OXIDASE"/>
    <property type="match status" value="1"/>
</dbReference>
<dbReference type="OMA" id="KWDYGDD"/>
<dbReference type="VEuPathDB" id="FungiDB:ASPNIDRAFT2_1140659"/>
<dbReference type="VEuPathDB" id="FungiDB:M747DRAFT_354570"/>
<dbReference type="InterPro" id="IPR008972">
    <property type="entry name" value="Cupredoxin"/>
</dbReference>
<gene>
    <name evidence="11" type="ORF">ABL_10318</name>
</gene>
<feature type="signal peptide" evidence="7">
    <location>
        <begin position="1"/>
        <end position="17"/>
    </location>
</feature>
<dbReference type="CDD" id="cd13854">
    <property type="entry name" value="CuRO_1_MaLCC_like"/>
    <property type="match status" value="1"/>
</dbReference>
<evidence type="ECO:0000259" key="8">
    <source>
        <dbReference type="Pfam" id="PF00394"/>
    </source>
</evidence>
<feature type="domain" description="Plastocyanin-like" evidence="9">
    <location>
        <begin position="419"/>
        <end position="551"/>
    </location>
</feature>
<reference evidence="12" key="1">
    <citation type="journal article" date="2016" name="Genome Announc.">
        <title>Draft genome sequence of Aspergillus niger strain An76.</title>
        <authorList>
            <person name="Gong W."/>
            <person name="Cheng Z."/>
            <person name="Zhang H."/>
            <person name="Liu L."/>
            <person name="Gao P."/>
            <person name="Wang L."/>
        </authorList>
    </citation>
    <scope>NUCLEOTIDE SEQUENCE [LARGE SCALE GENOMIC DNA]</scope>
    <source>
        <strain evidence="12">An76</strain>
    </source>
</reference>
<dbReference type="CDD" id="cd13880">
    <property type="entry name" value="CuRO_2_MaLCC_like"/>
    <property type="match status" value="1"/>
</dbReference>
<dbReference type="SUPFAM" id="SSF49503">
    <property type="entry name" value="Cupredoxins"/>
    <property type="match status" value="3"/>
</dbReference>
<dbReference type="InterPro" id="IPR001117">
    <property type="entry name" value="Cu-oxidase_2nd"/>
</dbReference>
<evidence type="ECO:0000256" key="5">
    <source>
        <dbReference type="ARBA" id="ARBA00023008"/>
    </source>
</evidence>
<keyword evidence="6" id="KW-0325">Glycoprotein</keyword>
<evidence type="ECO:0000313" key="11">
    <source>
        <dbReference type="EMBL" id="GAQ47657.1"/>
    </source>
</evidence>
<dbReference type="GO" id="GO:0005507">
    <property type="term" value="F:copper ion binding"/>
    <property type="evidence" value="ECO:0007669"/>
    <property type="project" value="InterPro"/>
</dbReference>
<dbReference type="PaxDb" id="5061-CADANGAP00007036"/>
<dbReference type="Gene3D" id="2.60.40.420">
    <property type="entry name" value="Cupredoxins - blue copper proteins"/>
    <property type="match status" value="3"/>
</dbReference>
<dbReference type="FunFam" id="2.60.40.420:FF:000082">
    <property type="entry name" value="Extracellular dihydrogeodin oxidase/laccase"/>
    <property type="match status" value="1"/>
</dbReference>
<dbReference type="VEuPathDB" id="FungiDB:ATCC64974_99880"/>
<evidence type="ECO:0000256" key="2">
    <source>
        <dbReference type="ARBA" id="ARBA00022723"/>
    </source>
</evidence>
<dbReference type="FunFam" id="2.60.40.420:FF:000021">
    <property type="entry name" value="Extracellular dihydrogeodin oxidase/laccase"/>
    <property type="match status" value="1"/>
</dbReference>
<evidence type="ECO:0000259" key="9">
    <source>
        <dbReference type="Pfam" id="PF07731"/>
    </source>
</evidence>
<protein>
    <submittedName>
        <fullName evidence="11">Extracellular dihydrogeodin oxidase/laccase</fullName>
    </submittedName>
</protein>
<dbReference type="InterPro" id="IPR045087">
    <property type="entry name" value="Cu-oxidase_fam"/>
</dbReference>
<dbReference type="FunFam" id="2.60.40.420:FF:000038">
    <property type="entry name" value="Extracellular dihydrogeodin oxidase/laccase"/>
    <property type="match status" value="1"/>
</dbReference>
<feature type="domain" description="Plastocyanin-like" evidence="8">
    <location>
        <begin position="200"/>
        <end position="349"/>
    </location>
</feature>
<dbReference type="VEuPathDB" id="FungiDB:An08g08450"/>
<dbReference type="Proteomes" id="UP000068243">
    <property type="component" value="Unassembled WGS sequence"/>
</dbReference>
<dbReference type="GO" id="GO:0016491">
    <property type="term" value="F:oxidoreductase activity"/>
    <property type="evidence" value="ECO:0007669"/>
    <property type="project" value="UniProtKB-KW"/>
</dbReference>
<dbReference type="InterPro" id="IPR011706">
    <property type="entry name" value="Cu-oxidase_C"/>
</dbReference>
<name>A0A100IUN0_ASPNG</name>
<accession>A0A100IUN0</accession>
<evidence type="ECO:0000256" key="3">
    <source>
        <dbReference type="ARBA" id="ARBA00022737"/>
    </source>
</evidence>
<comment type="caution">
    <text evidence="11">The sequence shown here is derived from an EMBL/GenBank/DDBJ whole genome shotgun (WGS) entry which is preliminary data.</text>
</comment>